<name>A0A1G9UKI0_9PROT</name>
<dbReference type="PANTHER" id="PTHR14136">
    <property type="entry name" value="BTB_POZ DOMAIN-CONTAINING PROTEIN KCTD9"/>
    <property type="match status" value="1"/>
</dbReference>
<dbReference type="PANTHER" id="PTHR14136:SF17">
    <property type="entry name" value="BTB_POZ DOMAIN-CONTAINING PROTEIN KCTD9"/>
    <property type="match status" value="1"/>
</dbReference>
<feature type="chain" id="PRO_5011461459" evidence="1">
    <location>
        <begin position="21"/>
        <end position="162"/>
    </location>
</feature>
<accession>A0A1G9UKI0</accession>
<dbReference type="STRING" id="144026.SAMN04488568_11561"/>
<dbReference type="InterPro" id="IPR051082">
    <property type="entry name" value="Pentapeptide-BTB/POZ_domain"/>
</dbReference>
<keyword evidence="1" id="KW-0732">Signal</keyword>
<protein>
    <submittedName>
        <fullName evidence="2">Pentapeptide repeat-containing protein</fullName>
    </submittedName>
</protein>
<dbReference type="RefSeq" id="WP_091770936.1">
    <property type="nucleotide sequence ID" value="NZ_FNHG01000015.1"/>
</dbReference>
<evidence type="ECO:0000256" key="1">
    <source>
        <dbReference type="SAM" id="SignalP"/>
    </source>
</evidence>
<dbReference type="Gene3D" id="2.160.20.80">
    <property type="entry name" value="E3 ubiquitin-protein ligase SopA"/>
    <property type="match status" value="1"/>
</dbReference>
<dbReference type="AlphaFoldDB" id="A0A1G9UKI0"/>
<feature type="signal peptide" evidence="1">
    <location>
        <begin position="1"/>
        <end position="20"/>
    </location>
</feature>
<dbReference type="Pfam" id="PF00805">
    <property type="entry name" value="Pentapeptide"/>
    <property type="match status" value="2"/>
</dbReference>
<reference evidence="2 3" key="1">
    <citation type="submission" date="2016-10" db="EMBL/GenBank/DDBJ databases">
        <authorList>
            <person name="de Groot N.N."/>
        </authorList>
    </citation>
    <scope>NUCLEOTIDE SEQUENCE [LARGE SCALE GENOMIC DNA]</scope>
    <source>
        <strain evidence="2 3">DSM 16077</strain>
    </source>
</reference>
<dbReference type="SUPFAM" id="SSF141571">
    <property type="entry name" value="Pentapeptide repeat-like"/>
    <property type="match status" value="1"/>
</dbReference>
<evidence type="ECO:0000313" key="2">
    <source>
        <dbReference type="EMBL" id="SDM60396.1"/>
    </source>
</evidence>
<proteinExistence type="predicted"/>
<dbReference type="EMBL" id="FNHG01000015">
    <property type="protein sequence ID" value="SDM60396.1"/>
    <property type="molecule type" value="Genomic_DNA"/>
</dbReference>
<dbReference type="InterPro" id="IPR001646">
    <property type="entry name" value="5peptide_repeat"/>
</dbReference>
<sequence>MKRILAVIAIFLSASAAAYAQDASQIARVQAGQSCPGCNLFQAELGYRDLPGIDVSGSRLRQANLALSTMNRANFDNTNLSLANLFGARFTSASFRNADLTGATLVGAYFGSANLSGAQLSGANISGAEMTTATGLTQSQLNGACGDASTLLPAGLHVRPCR</sequence>
<evidence type="ECO:0000313" key="3">
    <source>
        <dbReference type="Proteomes" id="UP000199759"/>
    </source>
</evidence>
<gene>
    <name evidence="2" type="ORF">SAMN04488568_11561</name>
</gene>
<dbReference type="OrthoDB" id="7304622at2"/>
<dbReference type="Proteomes" id="UP000199759">
    <property type="component" value="Unassembled WGS sequence"/>
</dbReference>
<organism evidence="2 3">
    <name type="scientific">Maricaulis salignorans</name>
    <dbReference type="NCBI Taxonomy" id="144026"/>
    <lineage>
        <taxon>Bacteria</taxon>
        <taxon>Pseudomonadati</taxon>
        <taxon>Pseudomonadota</taxon>
        <taxon>Alphaproteobacteria</taxon>
        <taxon>Maricaulales</taxon>
        <taxon>Maricaulaceae</taxon>
        <taxon>Maricaulis</taxon>
    </lineage>
</organism>
<keyword evidence="3" id="KW-1185">Reference proteome</keyword>